<evidence type="ECO:0000259" key="5">
    <source>
        <dbReference type="Pfam" id="PF00501"/>
    </source>
</evidence>
<dbReference type="OrthoDB" id="3671040at2"/>
<dbReference type="CDD" id="cd05931">
    <property type="entry name" value="FAAL"/>
    <property type="match status" value="1"/>
</dbReference>
<keyword evidence="4" id="KW-0443">Lipid metabolism</keyword>
<dbReference type="InterPro" id="IPR040097">
    <property type="entry name" value="FAAL/FAAC"/>
</dbReference>
<sequence length="582" mass="62999">MLGSSIPAVLRERASLQPNDAAFTYIDYDHNGAAVSETLTWAQLNRRAANIASALNVCGSPGDRAVILAPQGLDYISAFVASLQTGLIAVPLSVPQPGAHDERITSVLRDTDPAVILTTSAALGDVTDYANATASVPTVIAVDALDETSRKRPRQRSDSGQEIAYLQYTSGSTREPAGVMITNRNLSANFEQIYADFFVDFGKVAPPDTTVVSWLPLYHDMGLLLGLCVPILGGLRTVLMSPMSFLQSPARWMQLMASHTNVMSSAPNFAFELAVRRTTDDDLAGYDLGNVLGLLSGSERVHPATLRRFSDRFSKFGFRETSIRPSYGLAEAVVYVATRRPGDPPEIAHFESEKLSIGHAKRCTNASGTPLVSYGKPESNTVRIVDPETLRECPAGSTGEIWVHGENVAKGYWNKPEETERTFGGTLVAPSPGTPERPWLRTGDLGFISDGELFIMGRVKDLLIVYGRNHYPEDIEATIQEISGGRCAAISIADDGGTEELVTIVEVKKKGDSPEQVNERFATIKRDITSAISETHGLRVADLVLVGPGSLPVTTSGKIRRSTCVEHYRTGQFARLDSQVDD</sequence>
<dbReference type="InterPro" id="IPR042099">
    <property type="entry name" value="ANL_N_sf"/>
</dbReference>
<evidence type="ECO:0000259" key="6">
    <source>
        <dbReference type="Pfam" id="PF23024"/>
    </source>
</evidence>
<dbReference type="SUPFAM" id="SSF56801">
    <property type="entry name" value="Acetyl-CoA synthetase-like"/>
    <property type="match status" value="1"/>
</dbReference>
<proteinExistence type="inferred from homology"/>
<dbReference type="FunFam" id="3.40.50.12780:FF:000013">
    <property type="entry name" value="Long-chain-fatty-acid--AMP ligase FadD32"/>
    <property type="match status" value="1"/>
</dbReference>
<keyword evidence="2" id="KW-0436">Ligase</keyword>
<dbReference type="GO" id="GO:0070566">
    <property type="term" value="F:adenylyltransferase activity"/>
    <property type="evidence" value="ECO:0007669"/>
    <property type="project" value="TreeGrafter"/>
</dbReference>
<dbReference type="NCBIfam" id="NF004509">
    <property type="entry name" value="PRK05850.1"/>
    <property type="match status" value="1"/>
</dbReference>
<dbReference type="GO" id="GO:0006633">
    <property type="term" value="P:fatty acid biosynthetic process"/>
    <property type="evidence" value="ECO:0007669"/>
    <property type="project" value="TreeGrafter"/>
</dbReference>
<dbReference type="GO" id="GO:0005886">
    <property type="term" value="C:plasma membrane"/>
    <property type="evidence" value="ECO:0007669"/>
    <property type="project" value="TreeGrafter"/>
</dbReference>
<dbReference type="GO" id="GO:0071766">
    <property type="term" value="P:Actinobacterium-type cell wall biogenesis"/>
    <property type="evidence" value="ECO:0007669"/>
    <property type="project" value="UniProtKB-ARBA"/>
</dbReference>
<feature type="domain" description="AMP-binding enzyme C-terminal" evidence="6">
    <location>
        <begin position="461"/>
        <end position="573"/>
    </location>
</feature>
<evidence type="ECO:0000256" key="2">
    <source>
        <dbReference type="ARBA" id="ARBA00022598"/>
    </source>
</evidence>
<dbReference type="InterPro" id="IPR045851">
    <property type="entry name" value="AMP-bd_C_sf"/>
</dbReference>
<evidence type="ECO:0000256" key="3">
    <source>
        <dbReference type="ARBA" id="ARBA00022832"/>
    </source>
</evidence>
<keyword evidence="3" id="KW-0276">Fatty acid metabolism</keyword>
<evidence type="ECO:0000313" key="7">
    <source>
        <dbReference type="EMBL" id="ODQ93671.1"/>
    </source>
</evidence>
<accession>A0A1E3RV17</accession>
<dbReference type="EMBL" id="MIGZ01000061">
    <property type="protein sequence ID" value="ODQ93671.1"/>
    <property type="molecule type" value="Genomic_DNA"/>
</dbReference>
<dbReference type="Proteomes" id="UP000094243">
    <property type="component" value="Unassembled WGS sequence"/>
</dbReference>
<gene>
    <name evidence="7" type="ORF">BHQ17_12255</name>
</gene>
<keyword evidence="8" id="KW-1185">Reference proteome</keyword>
<dbReference type="Pfam" id="PF00501">
    <property type="entry name" value="AMP-binding"/>
    <property type="match status" value="1"/>
</dbReference>
<comment type="similarity">
    <text evidence="1">Belongs to the ATP-dependent AMP-binding enzyme family.</text>
</comment>
<dbReference type="GO" id="GO:0016874">
    <property type="term" value="F:ligase activity"/>
    <property type="evidence" value="ECO:0007669"/>
    <property type="project" value="UniProtKB-KW"/>
</dbReference>
<dbReference type="PANTHER" id="PTHR22754:SF32">
    <property type="entry name" value="DISCO-INTERACTING PROTEIN 2"/>
    <property type="match status" value="1"/>
</dbReference>
<reference evidence="8" key="1">
    <citation type="submission" date="2016-09" db="EMBL/GenBank/DDBJ databases">
        <authorList>
            <person name="Greninger A.L."/>
            <person name="Jerome K.R."/>
            <person name="Mcnair B."/>
            <person name="Wallis C."/>
            <person name="Fang F."/>
        </authorList>
    </citation>
    <scope>NUCLEOTIDE SEQUENCE [LARGE SCALE GENOMIC DNA]</scope>
    <source>
        <strain evidence="8">M7</strain>
    </source>
</reference>
<dbReference type="InterPro" id="IPR000873">
    <property type="entry name" value="AMP-dep_synth/lig_dom"/>
</dbReference>
<dbReference type="InterPro" id="IPR025110">
    <property type="entry name" value="AMP-bd_C"/>
</dbReference>
<evidence type="ECO:0000313" key="8">
    <source>
        <dbReference type="Proteomes" id="UP000094243"/>
    </source>
</evidence>
<dbReference type="Gene3D" id="3.30.300.30">
    <property type="match status" value="1"/>
</dbReference>
<dbReference type="PANTHER" id="PTHR22754">
    <property type="entry name" value="DISCO-INTERACTING PROTEIN 2 DIP2 -RELATED"/>
    <property type="match status" value="1"/>
</dbReference>
<evidence type="ECO:0000256" key="1">
    <source>
        <dbReference type="ARBA" id="ARBA00006432"/>
    </source>
</evidence>
<feature type="domain" description="AMP-dependent synthetase/ligase" evidence="5">
    <location>
        <begin position="11"/>
        <end position="413"/>
    </location>
</feature>
<dbReference type="AlphaFoldDB" id="A0A1E3RV17"/>
<name>A0A1E3RV17_9MYCO</name>
<dbReference type="Gene3D" id="3.40.50.12780">
    <property type="entry name" value="N-terminal domain of ligase-like"/>
    <property type="match status" value="1"/>
</dbReference>
<evidence type="ECO:0000256" key="4">
    <source>
        <dbReference type="ARBA" id="ARBA00023098"/>
    </source>
</evidence>
<dbReference type="FunFam" id="3.30.300.30:FF:000016">
    <property type="entry name" value="Fatty-acid-CoA ligase FadD26"/>
    <property type="match status" value="1"/>
</dbReference>
<protein>
    <submittedName>
        <fullName evidence="7">Acyl-CoA synthetase</fullName>
    </submittedName>
</protein>
<dbReference type="RefSeq" id="WP_069405472.1">
    <property type="nucleotide sequence ID" value="NZ_MIGZ01000061.1"/>
</dbReference>
<comment type="caution">
    <text evidence="7">The sequence shown here is derived from an EMBL/GenBank/DDBJ whole genome shotgun (WGS) entry which is preliminary data.</text>
</comment>
<organism evidence="7 8">
    <name type="scientific">Mycolicibacterium holsaticum</name>
    <dbReference type="NCBI Taxonomy" id="152142"/>
    <lineage>
        <taxon>Bacteria</taxon>
        <taxon>Bacillati</taxon>
        <taxon>Actinomycetota</taxon>
        <taxon>Actinomycetes</taxon>
        <taxon>Mycobacteriales</taxon>
        <taxon>Mycobacteriaceae</taxon>
        <taxon>Mycolicibacterium</taxon>
    </lineage>
</organism>
<dbReference type="Pfam" id="PF23024">
    <property type="entry name" value="AMP-dom_DIP2-like"/>
    <property type="match status" value="1"/>
</dbReference>